<keyword evidence="1" id="KW-1133">Transmembrane helix</keyword>
<evidence type="ECO:0000256" key="1">
    <source>
        <dbReference type="SAM" id="Phobius"/>
    </source>
</evidence>
<reference evidence="2 3" key="1">
    <citation type="journal article" date="2013" name="Curr. Biol.">
        <title>The Genome of the Foraminiferan Reticulomyxa filosa.</title>
        <authorList>
            <person name="Glockner G."/>
            <person name="Hulsmann N."/>
            <person name="Schleicher M."/>
            <person name="Noegel A.A."/>
            <person name="Eichinger L."/>
            <person name="Gallinger C."/>
            <person name="Pawlowski J."/>
            <person name="Sierra R."/>
            <person name="Euteneuer U."/>
            <person name="Pillet L."/>
            <person name="Moustafa A."/>
            <person name="Platzer M."/>
            <person name="Groth M."/>
            <person name="Szafranski K."/>
            <person name="Schliwa M."/>
        </authorList>
    </citation>
    <scope>NUCLEOTIDE SEQUENCE [LARGE SCALE GENOMIC DNA]</scope>
</reference>
<name>X6P4Q8_RETFI</name>
<accession>X6P4Q8</accession>
<gene>
    <name evidence="2" type="ORF">RFI_04044</name>
</gene>
<organism evidence="2 3">
    <name type="scientific">Reticulomyxa filosa</name>
    <dbReference type="NCBI Taxonomy" id="46433"/>
    <lineage>
        <taxon>Eukaryota</taxon>
        <taxon>Sar</taxon>
        <taxon>Rhizaria</taxon>
        <taxon>Retaria</taxon>
        <taxon>Foraminifera</taxon>
        <taxon>Monothalamids</taxon>
        <taxon>Reticulomyxidae</taxon>
        <taxon>Reticulomyxa</taxon>
    </lineage>
</organism>
<keyword evidence="1" id="KW-0472">Membrane</keyword>
<dbReference type="EMBL" id="ASPP01003708">
    <property type="protein sequence ID" value="ETO33064.1"/>
    <property type="molecule type" value="Genomic_DNA"/>
</dbReference>
<keyword evidence="3" id="KW-1185">Reference proteome</keyword>
<dbReference type="Proteomes" id="UP000023152">
    <property type="component" value="Unassembled WGS sequence"/>
</dbReference>
<dbReference type="AlphaFoldDB" id="X6P4Q8"/>
<sequence>MYVPLFNKRSKKNQRIYLKNVVVLFFNNCICLPSRLTNGQTNNTYSLEQRDKKRERKAHVKEYLKNLFVKKLIVIIDLCPVKYQINFACSSKKDENDIIDKQAVFFHFFKIGSFFVICGSFLNQFL</sequence>
<evidence type="ECO:0008006" key="4">
    <source>
        <dbReference type="Google" id="ProtNLM"/>
    </source>
</evidence>
<keyword evidence="1" id="KW-0812">Transmembrane</keyword>
<proteinExistence type="predicted"/>
<comment type="caution">
    <text evidence="2">The sequence shown here is derived from an EMBL/GenBank/DDBJ whole genome shotgun (WGS) entry which is preliminary data.</text>
</comment>
<evidence type="ECO:0000313" key="2">
    <source>
        <dbReference type="EMBL" id="ETO33064.1"/>
    </source>
</evidence>
<feature type="transmembrane region" description="Helical" evidence="1">
    <location>
        <begin position="103"/>
        <end position="122"/>
    </location>
</feature>
<protein>
    <recommendedName>
        <fullName evidence="4">Transmembrane protein</fullName>
    </recommendedName>
</protein>
<evidence type="ECO:0000313" key="3">
    <source>
        <dbReference type="Proteomes" id="UP000023152"/>
    </source>
</evidence>